<gene>
    <name evidence="4" type="ORF">BN13_880022</name>
</gene>
<dbReference type="PROSITE" id="PS51257">
    <property type="entry name" value="PROKAR_LIPOPROTEIN"/>
    <property type="match status" value="1"/>
</dbReference>
<feature type="chain" id="PRO_5039221354" evidence="3">
    <location>
        <begin position="30"/>
        <end position="374"/>
    </location>
</feature>
<evidence type="ECO:0000313" key="5">
    <source>
        <dbReference type="Proteomes" id="UP000035720"/>
    </source>
</evidence>
<dbReference type="GO" id="GO:0015888">
    <property type="term" value="P:thiamine transport"/>
    <property type="evidence" value="ECO:0007669"/>
    <property type="project" value="InterPro"/>
</dbReference>
<dbReference type="InterPro" id="IPR005948">
    <property type="entry name" value="ThiB-like"/>
</dbReference>
<dbReference type="Proteomes" id="UP000035720">
    <property type="component" value="Unassembled WGS sequence"/>
</dbReference>
<proteinExistence type="predicted"/>
<reference evidence="4 5" key="1">
    <citation type="journal article" date="2013" name="ISME J.">
        <title>A metabolic model for members of the genus Tetrasphaera involved in enhanced biological phosphorus removal.</title>
        <authorList>
            <person name="Kristiansen R."/>
            <person name="Nguyen H.T.T."/>
            <person name="Saunders A.M."/>
            <person name="Nielsen J.L."/>
            <person name="Wimmer R."/>
            <person name="Le V.Q."/>
            <person name="McIlroy S.J."/>
            <person name="Petrovski S."/>
            <person name="Seviour R.J."/>
            <person name="Calteau A."/>
            <person name="Nielsen K.L."/>
            <person name="Nielsen P.H."/>
        </authorList>
    </citation>
    <scope>NUCLEOTIDE SEQUENCE [LARGE SCALE GENOMIC DNA]</scope>
    <source>
        <strain evidence="4 5">Ben 74</strain>
    </source>
</reference>
<evidence type="ECO:0000313" key="4">
    <source>
        <dbReference type="EMBL" id="CCI54900.1"/>
    </source>
</evidence>
<dbReference type="AlphaFoldDB" id="A0A077MFM0"/>
<accession>A0A077MFM0</accession>
<dbReference type="GO" id="GO:0030288">
    <property type="term" value="C:outer membrane-bounded periplasmic space"/>
    <property type="evidence" value="ECO:0007669"/>
    <property type="project" value="TreeGrafter"/>
</dbReference>
<feature type="signal peptide" evidence="3">
    <location>
        <begin position="1"/>
        <end position="29"/>
    </location>
</feature>
<dbReference type="GO" id="GO:0030976">
    <property type="term" value="F:thiamine pyrophosphate binding"/>
    <property type="evidence" value="ECO:0007669"/>
    <property type="project" value="TreeGrafter"/>
</dbReference>
<organism evidence="4 5">
    <name type="scientific">Nostocoides jenkinsii Ben 74</name>
    <dbReference type="NCBI Taxonomy" id="1193518"/>
    <lineage>
        <taxon>Bacteria</taxon>
        <taxon>Bacillati</taxon>
        <taxon>Actinomycetota</taxon>
        <taxon>Actinomycetes</taxon>
        <taxon>Micrococcales</taxon>
        <taxon>Intrasporangiaceae</taxon>
        <taxon>Nostocoides</taxon>
    </lineage>
</organism>
<dbReference type="STRING" id="1193518.BN13_880022"/>
<dbReference type="Gene3D" id="3.40.190.10">
    <property type="entry name" value="Periplasmic binding protein-like II"/>
    <property type="match status" value="2"/>
</dbReference>
<dbReference type="SUPFAM" id="SSF53850">
    <property type="entry name" value="Periplasmic binding protein-like II"/>
    <property type="match status" value="1"/>
</dbReference>
<evidence type="ECO:0000256" key="1">
    <source>
        <dbReference type="ARBA" id="ARBA00022729"/>
    </source>
</evidence>
<feature type="compositionally biased region" description="Low complexity" evidence="2">
    <location>
        <begin position="30"/>
        <end position="52"/>
    </location>
</feature>
<dbReference type="Pfam" id="PF13343">
    <property type="entry name" value="SBP_bac_6"/>
    <property type="match status" value="1"/>
</dbReference>
<dbReference type="OrthoDB" id="5412681at2"/>
<sequence length="374" mass="38971">MSPIGRFAARGAIATIAAISLLSACSGSSAPTTSDQATASTTTQGTTSSAPAEPSRSDTLTVVTHDSFALSDEAKAKFETDTGLKVTYVAPGDAGSMANQLVLTKDSPLGDVVFGIDNTFASRVAGAGVLDPYAAAPLPTLANDLSADDGHLLTPIDYGDVCVNADKGWYAAKNLPIPTSLDDLAGAAYKDQLAVENPASSSPGLAFLAATVGAKGEDGYLDYWGKLTDNGVKIAKGWTEAYTGDFSGSSGKGPRPLVVSYATSPAFEVDKGATESRTVALLDTCFRQVEYAGVLKGSQNVWGAKKFIDFMLSKEVQAEIPEQMYMYPVDASVTLPADWVKFAPLSPKPIAVDAATIGAQRESWIKDWTARVLG</sequence>
<keyword evidence="1 3" id="KW-0732">Signal</keyword>
<evidence type="ECO:0000256" key="3">
    <source>
        <dbReference type="SAM" id="SignalP"/>
    </source>
</evidence>
<comment type="caution">
    <text evidence="4">The sequence shown here is derived from an EMBL/GenBank/DDBJ whole genome shotgun (WGS) entry which is preliminary data.</text>
</comment>
<evidence type="ECO:0000256" key="2">
    <source>
        <dbReference type="SAM" id="MobiDB-lite"/>
    </source>
</evidence>
<name>A0A077MFM0_9MICO</name>
<keyword evidence="5" id="KW-1185">Reference proteome</keyword>
<dbReference type="RefSeq" id="WP_048547623.1">
    <property type="nucleotide sequence ID" value="NZ_HF571038.1"/>
</dbReference>
<dbReference type="PANTHER" id="PTHR30006">
    <property type="entry name" value="THIAMINE-BINDING PERIPLASMIC PROTEIN-RELATED"/>
    <property type="match status" value="1"/>
</dbReference>
<dbReference type="EMBL" id="CAJC01000203">
    <property type="protein sequence ID" value="CCI54900.1"/>
    <property type="molecule type" value="Genomic_DNA"/>
</dbReference>
<dbReference type="PANTHER" id="PTHR30006:SF2">
    <property type="entry name" value="ABC TRANSPORTER SUBSTRATE-BINDING PROTEIN"/>
    <property type="match status" value="1"/>
</dbReference>
<dbReference type="GO" id="GO:0030975">
    <property type="term" value="F:thiamine binding"/>
    <property type="evidence" value="ECO:0007669"/>
    <property type="project" value="InterPro"/>
</dbReference>
<feature type="region of interest" description="Disordered" evidence="2">
    <location>
        <begin position="30"/>
        <end position="58"/>
    </location>
</feature>
<dbReference type="CDD" id="cd13545">
    <property type="entry name" value="PBP2_TbpA"/>
    <property type="match status" value="1"/>
</dbReference>
<dbReference type="NCBIfam" id="TIGR01254">
    <property type="entry name" value="sfuA"/>
    <property type="match status" value="1"/>
</dbReference>
<protein>
    <submittedName>
        <fullName evidence="4">ABC transporter periplasmic binding protein, thiB subfamily</fullName>
    </submittedName>
</protein>